<organism evidence="1 2">
    <name type="scientific">Streptomyces canus</name>
    <dbReference type="NCBI Taxonomy" id="58343"/>
    <lineage>
        <taxon>Bacteria</taxon>
        <taxon>Bacillati</taxon>
        <taxon>Actinomycetota</taxon>
        <taxon>Actinomycetes</taxon>
        <taxon>Kitasatosporales</taxon>
        <taxon>Streptomycetaceae</taxon>
        <taxon>Streptomyces</taxon>
        <taxon>Streptomyces aurantiacus group</taxon>
    </lineage>
</organism>
<comment type="caution">
    <text evidence="1">The sequence shown here is derived from an EMBL/GenBank/DDBJ whole genome shotgun (WGS) entry which is preliminary data.</text>
</comment>
<reference evidence="1 2" key="1">
    <citation type="submission" date="2015-10" db="EMBL/GenBank/DDBJ databases">
        <title>Draft genome sequence of Streptomyces canus DSM 40017, type strain for the species Streptomyces canus.</title>
        <authorList>
            <person name="Ruckert C."/>
            <person name="Winkler A."/>
            <person name="Kalinowski J."/>
            <person name="Kampfer P."/>
            <person name="Glaeser S."/>
        </authorList>
    </citation>
    <scope>NUCLEOTIDE SEQUENCE [LARGE SCALE GENOMIC DNA]</scope>
    <source>
        <strain evidence="1 2">DSM 40017</strain>
    </source>
</reference>
<gene>
    <name evidence="1" type="ORF">AQJ46_06250</name>
</gene>
<dbReference type="NCBIfam" id="NF033532">
    <property type="entry name" value="lone7para_assoc"/>
    <property type="match status" value="1"/>
</dbReference>
<name>A0A101SHB4_9ACTN</name>
<dbReference type="EMBL" id="LMWU01000005">
    <property type="protein sequence ID" value="KUN73879.1"/>
    <property type="molecule type" value="Genomic_DNA"/>
</dbReference>
<protein>
    <submittedName>
        <fullName evidence="1">Uncharacterized protein</fullName>
    </submittedName>
</protein>
<evidence type="ECO:0000313" key="2">
    <source>
        <dbReference type="Proteomes" id="UP000053669"/>
    </source>
</evidence>
<accession>A0A101SHB4</accession>
<dbReference type="STRING" id="58343.AQJ46_06250"/>
<dbReference type="AlphaFoldDB" id="A0A101SHB4"/>
<dbReference type="Proteomes" id="UP000053669">
    <property type="component" value="Unassembled WGS sequence"/>
</dbReference>
<evidence type="ECO:0000313" key="1">
    <source>
        <dbReference type="EMBL" id="KUN73879.1"/>
    </source>
</evidence>
<dbReference type="InterPro" id="IPR047659">
    <property type="entry name" value="T7SS_assoc"/>
</dbReference>
<dbReference type="RefSeq" id="WP_059204642.1">
    <property type="nucleotide sequence ID" value="NZ_KQ948657.1"/>
</dbReference>
<proteinExistence type="predicted"/>
<sequence length="348" mass="38550">MSEQHRPDEHFGERPSSAMSQDLRVRLTGGVEDYPHHADGPVQYVVVAYMAGILLAVYASDAEGALGYVVRPELGPDASNSTGFWIDRMRAAWVLKTPPTEALAEMVAVAQRDGLPFQAWVVPGPWREAPSLAALKEEIVGDGKWDRSPRNLKLNVYPVIPFRGPKMLAPEVTEVMRYVARRQPGKVIFAIDPAYDPHGEVPEERMLGGWAIDENGEIGEFRFNPTYEPTLTALRYRPPENEVERTLQALDSRRGTPEALLEAFREGTLLVSVDEDGKQLRFRQRDDGERILDVYTSTQYVPDDGRQVRAMNGGELAKGLFGCYVAINPGSRANISIPSADLAVSAFG</sequence>